<keyword evidence="10" id="KW-0770">Synapse</keyword>
<dbReference type="Pfam" id="PF00569">
    <property type="entry name" value="ZZ"/>
    <property type="match status" value="1"/>
</dbReference>
<comment type="subcellular location">
    <subcellularLocation>
        <location evidence="1">Cell membrane</location>
    </subcellularLocation>
    <subcellularLocation>
        <location evidence="2">Cytoplasm</location>
    </subcellularLocation>
    <subcellularLocation>
        <location evidence="13">Synapse</location>
    </subcellularLocation>
</comment>
<evidence type="ECO:0000256" key="11">
    <source>
        <dbReference type="ARBA" id="ARBA00023054"/>
    </source>
</evidence>
<evidence type="ECO:0000256" key="7">
    <source>
        <dbReference type="ARBA" id="ARBA00022723"/>
    </source>
</evidence>
<evidence type="ECO:0000256" key="8">
    <source>
        <dbReference type="ARBA" id="ARBA00022771"/>
    </source>
</evidence>
<organism evidence="18 19">
    <name type="scientific">Alligator sinensis</name>
    <name type="common">Chinese alligator</name>
    <dbReference type="NCBI Taxonomy" id="38654"/>
    <lineage>
        <taxon>Eukaryota</taxon>
        <taxon>Metazoa</taxon>
        <taxon>Chordata</taxon>
        <taxon>Craniata</taxon>
        <taxon>Vertebrata</taxon>
        <taxon>Euteleostomi</taxon>
        <taxon>Archelosauria</taxon>
        <taxon>Archosauria</taxon>
        <taxon>Crocodylia</taxon>
        <taxon>Alligatoridae</taxon>
        <taxon>Alligatorinae</taxon>
        <taxon>Alligator</taxon>
    </lineage>
</organism>
<dbReference type="GO" id="GO:0099536">
    <property type="term" value="P:synaptic signaling"/>
    <property type="evidence" value="ECO:0007669"/>
    <property type="project" value="TreeGrafter"/>
</dbReference>
<evidence type="ECO:0000256" key="12">
    <source>
        <dbReference type="ARBA" id="ARBA00023136"/>
    </source>
</evidence>
<dbReference type="InterPro" id="IPR000433">
    <property type="entry name" value="Znf_ZZ"/>
</dbReference>
<dbReference type="FunFam" id="3.30.60.90:FF:000002">
    <property type="entry name" value="Dystrobrevin alpha"/>
    <property type="match status" value="1"/>
</dbReference>
<keyword evidence="5" id="KW-0963">Cytoplasm</keyword>
<evidence type="ECO:0000256" key="5">
    <source>
        <dbReference type="ARBA" id="ARBA00022490"/>
    </source>
</evidence>
<keyword evidence="7" id="KW-0479">Metal-binding</keyword>
<dbReference type="Gene3D" id="3.30.60.90">
    <property type="match status" value="1"/>
</dbReference>
<dbReference type="PANTHER" id="PTHR12268:SF19">
    <property type="entry name" value="DYSTROBREVIN ALPHA"/>
    <property type="match status" value="1"/>
</dbReference>
<dbReference type="GeneID" id="102384272"/>
<keyword evidence="12" id="KW-0472">Membrane</keyword>
<evidence type="ECO:0000256" key="10">
    <source>
        <dbReference type="ARBA" id="ARBA00023018"/>
    </source>
</evidence>
<dbReference type="CDD" id="cd02334">
    <property type="entry name" value="ZZ_dystrophin"/>
    <property type="match status" value="1"/>
</dbReference>
<dbReference type="FunFam" id="1.10.238.10:FF:000014">
    <property type="entry name" value="Dystrobrevin alpha"/>
    <property type="match status" value="1"/>
</dbReference>
<dbReference type="InterPro" id="IPR017432">
    <property type="entry name" value="Distrobrevin"/>
</dbReference>
<proteinExistence type="inferred from homology"/>
<dbReference type="GO" id="GO:0008270">
    <property type="term" value="F:zinc ion binding"/>
    <property type="evidence" value="ECO:0007669"/>
    <property type="project" value="UniProtKB-KW"/>
</dbReference>
<dbReference type="PROSITE" id="PS01357">
    <property type="entry name" value="ZF_ZZ_1"/>
    <property type="match status" value="1"/>
</dbReference>
<evidence type="ECO:0000256" key="4">
    <source>
        <dbReference type="ARBA" id="ARBA00022475"/>
    </source>
</evidence>
<evidence type="ECO:0000256" key="3">
    <source>
        <dbReference type="ARBA" id="ARBA00009563"/>
    </source>
</evidence>
<dbReference type="RefSeq" id="XP_025056844.1">
    <property type="nucleotide sequence ID" value="XM_025201059.1"/>
</dbReference>
<feature type="compositionally biased region" description="Polar residues" evidence="16">
    <location>
        <begin position="592"/>
        <end position="604"/>
    </location>
</feature>
<feature type="region of interest" description="Disordered" evidence="16">
    <location>
        <begin position="591"/>
        <end position="611"/>
    </location>
</feature>
<keyword evidence="8 14" id="KW-0863">Zinc-finger</keyword>
<evidence type="ECO:0000259" key="17">
    <source>
        <dbReference type="PROSITE" id="PS50135"/>
    </source>
</evidence>
<gene>
    <name evidence="19" type="primary">DTNA</name>
</gene>
<dbReference type="PROSITE" id="PS50135">
    <property type="entry name" value="ZF_ZZ_2"/>
    <property type="match status" value="1"/>
</dbReference>
<dbReference type="FunFam" id="1.10.238.10:FF:000016">
    <property type="entry name" value="Dystrobrevin alpha"/>
    <property type="match status" value="1"/>
</dbReference>
<dbReference type="CDD" id="cd16249">
    <property type="entry name" value="EFh_DTNA"/>
    <property type="match status" value="1"/>
</dbReference>
<dbReference type="CTD" id="1837"/>
<comment type="similarity">
    <text evidence="3">Belongs to the dystrophin family. Dystrobrevin subfamily.</text>
</comment>
<keyword evidence="9" id="KW-0862">Zinc</keyword>
<keyword evidence="6" id="KW-0597">Phosphoprotein</keyword>
<dbReference type="Pfam" id="PF09069">
    <property type="entry name" value="EF-hand_3"/>
    <property type="match status" value="1"/>
</dbReference>
<feature type="domain" description="ZZ-type" evidence="17">
    <location>
        <begin position="238"/>
        <end position="294"/>
    </location>
</feature>
<evidence type="ECO:0000313" key="19">
    <source>
        <dbReference type="RefSeq" id="XP_025056844.1"/>
    </source>
</evidence>
<dbReference type="InterPro" id="IPR043145">
    <property type="entry name" value="Znf_ZZ_sf"/>
</dbReference>
<feature type="coiled-coil region" evidence="15">
    <location>
        <begin position="504"/>
        <end position="580"/>
    </location>
</feature>
<dbReference type="GO" id="GO:0005886">
    <property type="term" value="C:plasma membrane"/>
    <property type="evidence" value="ECO:0007669"/>
    <property type="project" value="UniProtKB-SubCell"/>
</dbReference>
<dbReference type="InterPro" id="IPR011992">
    <property type="entry name" value="EF-hand-dom_pair"/>
</dbReference>
<evidence type="ECO:0000256" key="9">
    <source>
        <dbReference type="ARBA" id="ARBA00022833"/>
    </source>
</evidence>
<dbReference type="Pfam" id="PF09068">
    <property type="entry name" value="EF-hand_2"/>
    <property type="match status" value="1"/>
</dbReference>
<evidence type="ECO:0000256" key="2">
    <source>
        <dbReference type="ARBA" id="ARBA00004496"/>
    </source>
</evidence>
<evidence type="ECO:0000256" key="1">
    <source>
        <dbReference type="ARBA" id="ARBA00004236"/>
    </source>
</evidence>
<dbReference type="PANTHER" id="PTHR12268">
    <property type="entry name" value="E3 UBIQUITIN-PROTEIN LIGASE KCMF1"/>
    <property type="match status" value="1"/>
</dbReference>
<dbReference type="PIRSF" id="PIRSF038204">
    <property type="entry name" value="Distrobrevin"/>
    <property type="match status" value="1"/>
</dbReference>
<reference evidence="19" key="1">
    <citation type="submission" date="2025-08" db="UniProtKB">
        <authorList>
            <consortium name="RefSeq"/>
        </authorList>
    </citation>
    <scope>IDENTIFICATION</scope>
</reference>
<evidence type="ECO:0000256" key="16">
    <source>
        <dbReference type="SAM" id="MobiDB-lite"/>
    </source>
</evidence>
<dbReference type="InterPro" id="IPR015153">
    <property type="entry name" value="EF-hand_dom_typ1"/>
</dbReference>
<protein>
    <submittedName>
        <fullName evidence="19">Dystrobrevin alpha isoform X8</fullName>
    </submittedName>
</protein>
<keyword evidence="18" id="KW-1185">Reference proteome</keyword>
<dbReference type="SMART" id="SM00291">
    <property type="entry name" value="ZnF_ZZ"/>
    <property type="match status" value="1"/>
</dbReference>
<dbReference type="InterPro" id="IPR015154">
    <property type="entry name" value="EF-hand_dom_typ2"/>
</dbReference>
<evidence type="ECO:0000313" key="18">
    <source>
        <dbReference type="Proteomes" id="UP000189705"/>
    </source>
</evidence>
<dbReference type="GO" id="GO:0045202">
    <property type="term" value="C:synapse"/>
    <property type="evidence" value="ECO:0007669"/>
    <property type="project" value="UniProtKB-SubCell"/>
</dbReference>
<sequence>MIEDCGKRGNTMAERRQLFAEMRAQDLDRIRLSTYRTACKLRFVQKKCNLHLVDIWNVIEALRENALNNLDPSLELNVARLEAVLSTIFYQLNKRMPTTHQINVEQSIGLLLNFLLAAFDPEGHGKMSVFAVKMALATLCGGKIMDKLRYIFSMISDSSGVMVYGKYDMFLREVLKLPTAVFEGPSFGYTEQSAKSCFSQQKKVTLNAFLDTLMSDPPPQCLVWLPLLHRLANVENVFHPVECSYCHSESMMGFRYRCQHCHNYQLCQDCFWRGHASGSHSNQHQMKEYTSWKSPAKKLTNALSKSLSCASSREPLHPMFPDQPEKPLNLAHIVPPRPVTSMNDTLFSHSVPSGSPFANRRLLEGINVASPVADEHSLIKLYVNQLHNNSRCPVLLTSSPYKNNEVEQNKLLARAAPALLKGKGLQYSLDVADRLADEHVLIGLYVNMLQSNPSRSMLDSSSRLDEEHKLIARYAARLAAETSSSQQQGQQRGASDISFTIDANKQQRQLIAELENKNREILQEIQRLRLEHEQASQPTPEKAQQNPTLLAELRLLRQRKDELEQRMSALQESRRELMVQLEGLMKLLKTQGAGSPRSSPSHTISRPIPMPIRSASACSTPTHTPQDSLTGVGGDVQEAFAQSARRNLRNDLLVAADSITNTMSSLVKELNSEVGSETESNVDSEFGRTHFDDLVPSPTSEKAFLAQINARKPGYIHSAAATGSIRSDMVTEDGDSYVRADDENYENDSVRQLENELKMEEYLKQKLQDEAYQVSLQG</sequence>
<evidence type="ECO:0000256" key="13">
    <source>
        <dbReference type="ARBA" id="ARBA00034103"/>
    </source>
</evidence>
<dbReference type="GO" id="GO:0005737">
    <property type="term" value="C:cytoplasm"/>
    <property type="evidence" value="ECO:0007669"/>
    <property type="project" value="UniProtKB-SubCell"/>
</dbReference>
<dbReference type="InterPro" id="IPR050774">
    <property type="entry name" value="KCMF1/Dystrophin"/>
</dbReference>
<dbReference type="SUPFAM" id="SSF57850">
    <property type="entry name" value="RING/U-box"/>
    <property type="match status" value="1"/>
</dbReference>
<evidence type="ECO:0000256" key="14">
    <source>
        <dbReference type="PROSITE-ProRule" id="PRU00228"/>
    </source>
</evidence>
<evidence type="ECO:0000256" key="15">
    <source>
        <dbReference type="SAM" id="Coils"/>
    </source>
</evidence>
<dbReference type="AlphaFoldDB" id="A0A3Q0GB63"/>
<dbReference type="Proteomes" id="UP000189705">
    <property type="component" value="Unplaced"/>
</dbReference>
<accession>A0A3Q0GB63</accession>
<evidence type="ECO:0000256" key="6">
    <source>
        <dbReference type="ARBA" id="ARBA00022553"/>
    </source>
</evidence>
<name>A0A3Q0GB63_ALLSI</name>
<keyword evidence="11 15" id="KW-0175">Coiled coil</keyword>
<keyword evidence="4" id="KW-1003">Cell membrane</keyword>
<dbReference type="Gene3D" id="1.10.238.10">
    <property type="entry name" value="EF-hand"/>
    <property type="match status" value="2"/>
</dbReference>
<dbReference type="SUPFAM" id="SSF47473">
    <property type="entry name" value="EF-hand"/>
    <property type="match status" value="2"/>
</dbReference>